<organism evidence="4 5">
    <name type="scientific">Psychrosphaera aquimarina</name>
    <dbReference type="NCBI Taxonomy" id="2044854"/>
    <lineage>
        <taxon>Bacteria</taxon>
        <taxon>Pseudomonadati</taxon>
        <taxon>Pseudomonadota</taxon>
        <taxon>Gammaproteobacteria</taxon>
        <taxon>Alteromonadales</taxon>
        <taxon>Pseudoalteromonadaceae</taxon>
        <taxon>Psychrosphaera</taxon>
    </lineage>
</organism>
<dbReference type="RefSeq" id="WP_216054170.1">
    <property type="nucleotide sequence ID" value="NZ_JAWCUA010000007.1"/>
</dbReference>
<evidence type="ECO:0000256" key="1">
    <source>
        <dbReference type="PIRNR" id="PIRNR002094"/>
    </source>
</evidence>
<reference evidence="4 5" key="1">
    <citation type="submission" date="2023-10" db="EMBL/GenBank/DDBJ databases">
        <title>Psychrosphaera aquimaarina strain SW33 isolated from seawater.</title>
        <authorList>
            <person name="Bayburt H."/>
            <person name="Kim J.M."/>
            <person name="Choi B.J."/>
            <person name="Jeon C.O."/>
        </authorList>
    </citation>
    <scope>NUCLEOTIDE SEQUENCE [LARGE SCALE GENOMIC DNA]</scope>
    <source>
        <strain evidence="4 5">KCTC 52743</strain>
    </source>
</reference>
<keyword evidence="5" id="KW-1185">Reference proteome</keyword>
<dbReference type="SMART" id="SM00935">
    <property type="entry name" value="OmpH"/>
    <property type="match status" value="1"/>
</dbReference>
<sequence>MTTTKKTLLGLVAGIFFSASVFAETMAVVNMQLVASKIPQTAAMQQALTQEFSAATEEIQKLESDIKFNMEKFQRESMTMSEEQKDALRTQVEELQKKYQSLAQPLEQDIRRRQTEERNKIFALIQQAISAVAAEEKLDVVLNAQSLAFAKPELDISEKVAAKVSKLN</sequence>
<comment type="similarity">
    <text evidence="1">Belongs to the skp family.</text>
</comment>
<protein>
    <submittedName>
        <fullName evidence="4">OmpH family outer membrane protein</fullName>
    </submittedName>
</protein>
<dbReference type="EMBL" id="JAWCUA010000007">
    <property type="protein sequence ID" value="MDU0112977.1"/>
    <property type="molecule type" value="Genomic_DNA"/>
</dbReference>
<keyword evidence="3" id="KW-0732">Signal</keyword>
<comment type="caution">
    <text evidence="4">The sequence shown here is derived from an EMBL/GenBank/DDBJ whole genome shotgun (WGS) entry which is preliminary data.</text>
</comment>
<dbReference type="PANTHER" id="PTHR35089:SF1">
    <property type="entry name" value="CHAPERONE PROTEIN SKP"/>
    <property type="match status" value="1"/>
</dbReference>
<evidence type="ECO:0000313" key="4">
    <source>
        <dbReference type="EMBL" id="MDU0112977.1"/>
    </source>
</evidence>
<evidence type="ECO:0000313" key="5">
    <source>
        <dbReference type="Proteomes" id="UP001257914"/>
    </source>
</evidence>
<dbReference type="InterPro" id="IPR005632">
    <property type="entry name" value="Chaperone_Skp"/>
</dbReference>
<accession>A0ABU3R0I6</accession>
<dbReference type="Pfam" id="PF03938">
    <property type="entry name" value="OmpH"/>
    <property type="match status" value="1"/>
</dbReference>
<feature type="signal peptide" evidence="3">
    <location>
        <begin position="1"/>
        <end position="23"/>
    </location>
</feature>
<gene>
    <name evidence="4" type="ORF">RT723_08200</name>
</gene>
<proteinExistence type="inferred from homology"/>
<dbReference type="Proteomes" id="UP001257914">
    <property type="component" value="Unassembled WGS sequence"/>
</dbReference>
<dbReference type="PIRSF" id="PIRSF002094">
    <property type="entry name" value="OMP26_Skp"/>
    <property type="match status" value="1"/>
</dbReference>
<evidence type="ECO:0000256" key="3">
    <source>
        <dbReference type="SAM" id="SignalP"/>
    </source>
</evidence>
<name>A0ABU3R0I6_9GAMM</name>
<dbReference type="PANTHER" id="PTHR35089">
    <property type="entry name" value="CHAPERONE PROTEIN SKP"/>
    <property type="match status" value="1"/>
</dbReference>
<keyword evidence="2" id="KW-0175">Coiled coil</keyword>
<feature type="coiled-coil region" evidence="2">
    <location>
        <begin position="45"/>
        <end position="98"/>
    </location>
</feature>
<feature type="chain" id="PRO_5046471952" evidence="3">
    <location>
        <begin position="24"/>
        <end position="168"/>
    </location>
</feature>
<evidence type="ECO:0000256" key="2">
    <source>
        <dbReference type="SAM" id="Coils"/>
    </source>
</evidence>